<name>A0A0R3SN71_HYMDI</name>
<dbReference type="AlphaFoldDB" id="A0A0R3SN71"/>
<dbReference type="InterPro" id="IPR035892">
    <property type="entry name" value="C2_domain_sf"/>
</dbReference>
<sequence>LKVTLIEANHLRPRDPLGVLVNVRVQVVLENTRKSNKIISPRGELSMLKKLANNRNVEYAQNSAQKMRGKTMTVDPASSSIFWRTHRPVWNEDFFFEVYENGFTV</sequence>
<dbReference type="WBParaSite" id="HDID_0000638601-mRNA-1">
    <property type="protein sequence ID" value="HDID_0000638601-mRNA-1"/>
    <property type="gene ID" value="HDID_0000638601"/>
</dbReference>
<dbReference type="Gene3D" id="2.60.40.150">
    <property type="entry name" value="C2 domain"/>
    <property type="match status" value="1"/>
</dbReference>
<dbReference type="Pfam" id="PF00168">
    <property type="entry name" value="C2"/>
    <property type="match status" value="1"/>
</dbReference>
<feature type="domain" description="C2" evidence="1">
    <location>
        <begin position="80"/>
        <end position="100"/>
    </location>
</feature>
<accession>A0A0R3SN71</accession>
<dbReference type="SUPFAM" id="SSF49562">
    <property type="entry name" value="C2 domain (Calcium/lipid-binding domain, CaLB)"/>
    <property type="match status" value="1"/>
</dbReference>
<dbReference type="STRING" id="6216.A0A0R3SN71"/>
<proteinExistence type="predicted"/>
<evidence type="ECO:0000313" key="2">
    <source>
        <dbReference type="WBParaSite" id="HDID_0000638601-mRNA-1"/>
    </source>
</evidence>
<reference evidence="2" key="1">
    <citation type="submission" date="2017-02" db="UniProtKB">
        <authorList>
            <consortium name="WormBaseParasite"/>
        </authorList>
    </citation>
    <scope>IDENTIFICATION</scope>
</reference>
<organism evidence="2">
    <name type="scientific">Hymenolepis diminuta</name>
    <name type="common">Rat tapeworm</name>
    <dbReference type="NCBI Taxonomy" id="6216"/>
    <lineage>
        <taxon>Eukaryota</taxon>
        <taxon>Metazoa</taxon>
        <taxon>Spiralia</taxon>
        <taxon>Lophotrochozoa</taxon>
        <taxon>Platyhelminthes</taxon>
        <taxon>Cestoda</taxon>
        <taxon>Eucestoda</taxon>
        <taxon>Cyclophyllidea</taxon>
        <taxon>Hymenolepididae</taxon>
        <taxon>Hymenolepis</taxon>
    </lineage>
</organism>
<evidence type="ECO:0000259" key="1">
    <source>
        <dbReference type="Pfam" id="PF00168"/>
    </source>
</evidence>
<dbReference type="InterPro" id="IPR000008">
    <property type="entry name" value="C2_dom"/>
</dbReference>
<protein>
    <submittedName>
        <fullName evidence="2">C2 domain-containing protein</fullName>
    </submittedName>
</protein>